<name>L7JWD2_TRAHO</name>
<protein>
    <submittedName>
        <fullName evidence="2">Uncharacterized protein</fullName>
    </submittedName>
</protein>
<dbReference type="OMA" id="NCITKDY"/>
<dbReference type="VEuPathDB" id="MicrosporidiaDB:THOM_1436"/>
<dbReference type="AlphaFoldDB" id="L7JWD2"/>
<dbReference type="OrthoDB" id="10392194at2759"/>
<dbReference type="Proteomes" id="UP000011185">
    <property type="component" value="Unassembled WGS sequence"/>
</dbReference>
<reference evidence="2 3" key="1">
    <citation type="journal article" date="2012" name="PLoS Pathog.">
        <title>The genome of the obligate intracellular parasite Trachipleistophora hominis: new insights into microsporidian genome dynamics and reductive evolution.</title>
        <authorList>
            <person name="Heinz E."/>
            <person name="Williams T.A."/>
            <person name="Nakjang S."/>
            <person name="Noel C.J."/>
            <person name="Swan D.C."/>
            <person name="Goldberg A.V."/>
            <person name="Harris S.R."/>
            <person name="Weinmaier T."/>
            <person name="Markert S."/>
            <person name="Becher D."/>
            <person name="Bernhardt J."/>
            <person name="Dagan T."/>
            <person name="Hacker C."/>
            <person name="Lucocq J.M."/>
            <person name="Schweder T."/>
            <person name="Rattei T."/>
            <person name="Hall N."/>
            <person name="Hirt R.P."/>
            <person name="Embley T.M."/>
        </authorList>
    </citation>
    <scope>NUCLEOTIDE SEQUENCE [LARGE SCALE GENOMIC DNA]</scope>
</reference>
<evidence type="ECO:0000313" key="3">
    <source>
        <dbReference type="Proteomes" id="UP000011185"/>
    </source>
</evidence>
<dbReference type="HOGENOM" id="CLU_302720_0_0_1"/>
<keyword evidence="3" id="KW-1185">Reference proteome</keyword>
<proteinExistence type="predicted"/>
<sequence length="945" mass="111466">MLEKEVDDLIFNKKAKKIKPNENAVQYLKYMLRKCPIELEKDQKEMIELQNCITKDYQNDRRARSKSLEDTQRDALISTPVGTGTNAEHIDSVFKRVSTCEPLSPAIKILNDLFVILSKRQAADNEMVDEQLYKLRKEIKNLDREDELKLMHVMNMAKECELESYDYVLVEIMKKDVKVSRSGVIGACEMLVERMNRRSGGRTEENNRKMENEVGRGDKNGIYEEKRSCRKLEKGNNERIENDKNVENGKDVGNKKLESTYNVRYDELTNLILNSFDSFVALKHHGLTIPTYIVVMTQREFEVFADRRVVRECKRNLKMKNARMFYLKYVLLFDKHDIAIFRHCLSDDEIRVMARYGGQRKVFRNFYYKMVKRREWKRLWEFHSKMGGYECDRGDEPYRGPPHGLDTLEKGRITEKGLESNDGTLDDLICINCNHGRPCVLLTLKERIAIVNFIVKNSKIDITVLNLLSIFHYKRLRELCLESVGSDTAFNTQIFQFLKKRNEHNFYVLFLSDQDEVNLRSKDELMQFCHFFMKWRVERWISVNYRYFYVYLNGKNVIDTFIRLIEIVRAELRSNTANKSRTERLRTALTIDEDKIVAWLSLEKMRDKNNVMFYNRLLYLMQLLNIKNIPFLDVLAQYEPYVLNAGCFINYDKFMNRYLNGKEMGVKRLLIASGDERAKEFLGGLVGDLERYGLRDESGHGKENKIDGGCVKKDLGGESGHGKENEIITSISNNECLEDQDGSEDIELPRLHRLPPDYFEYKRKKTYALLITWLYAFPNDYAIFRPYVDDLVRDDALVEWLERFFIKDVIIKHIKYFLTKPLLYLNVLIKATSYKLVLASNSVPVIIKHFKAPWFIIRYEDILLDLNFELESKMLPLFCKFLKNKSVLISKFAYRIDRDHLFIVDELKALKCRKIVVKCLKKVMYECEAELFEIIDGLIDETRWN</sequence>
<accession>L7JWD2</accession>
<evidence type="ECO:0000313" key="2">
    <source>
        <dbReference type="EMBL" id="ELQ75625.1"/>
    </source>
</evidence>
<dbReference type="InParanoid" id="L7JWD2"/>
<dbReference type="EMBL" id="JH993939">
    <property type="protein sequence ID" value="ELQ75625.1"/>
    <property type="molecule type" value="Genomic_DNA"/>
</dbReference>
<feature type="region of interest" description="Disordered" evidence="1">
    <location>
        <begin position="198"/>
        <end position="219"/>
    </location>
</feature>
<organism evidence="2 3">
    <name type="scientific">Trachipleistophora hominis</name>
    <name type="common">Microsporidian parasite</name>
    <dbReference type="NCBI Taxonomy" id="72359"/>
    <lineage>
        <taxon>Eukaryota</taxon>
        <taxon>Fungi</taxon>
        <taxon>Fungi incertae sedis</taxon>
        <taxon>Microsporidia</taxon>
        <taxon>Pleistophoridae</taxon>
        <taxon>Trachipleistophora</taxon>
    </lineage>
</organism>
<evidence type="ECO:0000256" key="1">
    <source>
        <dbReference type="SAM" id="MobiDB-lite"/>
    </source>
</evidence>
<gene>
    <name evidence="2" type="ORF">THOM_1436</name>
</gene>